<dbReference type="Pfam" id="PF01810">
    <property type="entry name" value="LysE"/>
    <property type="match status" value="1"/>
</dbReference>
<dbReference type="AlphaFoldDB" id="D9PTZ0"/>
<dbReference type="GO" id="GO:0006865">
    <property type="term" value="P:amino acid transport"/>
    <property type="evidence" value="ECO:0007669"/>
    <property type="project" value="InterPro"/>
</dbReference>
<dbReference type="KEGG" id="mmg:MTBMA_c00780"/>
<sequence length="206" mass="21206">MLSVILFTVTSFIIGLSGAMAPGPLLTVTVSDSIQGGFRAGPLLVTGHILGEAILVVLIFMGMGYLLSSESASSFIGIAGGSVLIWTGIRGLRSGDESSGDIPAGGSVLRGAVISFSNPYFFIWWGAVGAALMYSGLELAGAAGLAGFLVGHWSSDLAWYSLVSFLSSRGSFDTGGRIYRAVMVACNGFILLAGLYFLTGGLAVIF</sequence>
<gene>
    <name evidence="7" type="ordered locus">MTBMA_c00780</name>
</gene>
<keyword evidence="3 6" id="KW-0812">Transmembrane</keyword>
<dbReference type="GeneID" id="9703783"/>
<proteinExistence type="predicted"/>
<comment type="subcellular location">
    <subcellularLocation>
        <location evidence="1">Cell membrane</location>
        <topology evidence="1">Multi-pass membrane protein</topology>
    </subcellularLocation>
</comment>
<keyword evidence="5 6" id="KW-0472">Membrane</keyword>
<keyword evidence="4 6" id="KW-1133">Transmembrane helix</keyword>
<dbReference type="HOGENOM" id="CLU_104651_0_0_2"/>
<feature type="transmembrane region" description="Helical" evidence="6">
    <location>
        <begin position="74"/>
        <end position="92"/>
    </location>
</feature>
<dbReference type="OrthoDB" id="121309at2157"/>
<dbReference type="GeneID" id="77398862"/>
<feature type="transmembrane region" description="Helical" evidence="6">
    <location>
        <begin position="112"/>
        <end position="132"/>
    </location>
</feature>
<evidence type="ECO:0000256" key="5">
    <source>
        <dbReference type="ARBA" id="ARBA00023136"/>
    </source>
</evidence>
<reference key="1">
    <citation type="submission" date="2009-08" db="EMBL/GenBank/DDBJ databases">
        <title>The genome sequence of Methanothermobacter marburgensis.</title>
        <authorList>
            <person name="Kaster A."/>
            <person name="Seedorf H."/>
            <person name="Goenrich M."/>
            <person name="Wiezer A."/>
            <person name="Liesegang H."/>
            <person name="Thauer R."/>
            <person name="Gottschalk G."/>
        </authorList>
    </citation>
    <scope>NUCLEOTIDE SEQUENCE</scope>
    <source>
        <strain>Marburg</strain>
    </source>
</reference>
<evidence type="ECO:0000256" key="3">
    <source>
        <dbReference type="ARBA" id="ARBA00022692"/>
    </source>
</evidence>
<dbReference type="Proteomes" id="UP000000345">
    <property type="component" value="Chromosome"/>
</dbReference>
<evidence type="ECO:0000256" key="2">
    <source>
        <dbReference type="ARBA" id="ARBA00022475"/>
    </source>
</evidence>
<dbReference type="PaxDb" id="79929-MTBMA_c00780"/>
<evidence type="ECO:0000313" key="7">
    <source>
        <dbReference type="EMBL" id="ADL57688.1"/>
    </source>
</evidence>
<dbReference type="GO" id="GO:0005886">
    <property type="term" value="C:plasma membrane"/>
    <property type="evidence" value="ECO:0007669"/>
    <property type="project" value="UniProtKB-SubCell"/>
</dbReference>
<evidence type="ECO:0000256" key="1">
    <source>
        <dbReference type="ARBA" id="ARBA00004651"/>
    </source>
</evidence>
<feature type="transmembrane region" description="Helical" evidence="6">
    <location>
        <begin position="182"/>
        <end position="205"/>
    </location>
</feature>
<keyword evidence="2" id="KW-1003">Cell membrane</keyword>
<name>D9PTZ0_METTM</name>
<dbReference type="InterPro" id="IPR001123">
    <property type="entry name" value="LeuE-type"/>
</dbReference>
<keyword evidence="8" id="KW-1185">Reference proteome</keyword>
<organism evidence="7 8">
    <name type="scientific">Methanothermobacter marburgensis (strain ATCC BAA-927 / DSM 2133 / JCM 14651 / NBRC 100331 / OCM 82 / Marburg)</name>
    <name type="common">Methanobacterium thermoautotrophicum</name>
    <dbReference type="NCBI Taxonomy" id="79929"/>
    <lineage>
        <taxon>Archaea</taxon>
        <taxon>Methanobacteriati</taxon>
        <taxon>Methanobacteriota</taxon>
        <taxon>Methanomada group</taxon>
        <taxon>Methanobacteria</taxon>
        <taxon>Methanobacteriales</taxon>
        <taxon>Methanobacteriaceae</taxon>
        <taxon>Methanothermobacter</taxon>
    </lineage>
</organism>
<dbReference type="RefSeq" id="WP_013294917.1">
    <property type="nucleotide sequence ID" value="NC_014408.1"/>
</dbReference>
<protein>
    <submittedName>
        <fullName evidence="7">Predicted transporter protein</fullName>
    </submittedName>
</protein>
<reference evidence="7 8" key="2">
    <citation type="journal article" date="2010" name="J. Bacteriol.">
        <title>Complete genome sequence of Methanothermobacter marburgensis, a methanoarchaeon model organism.</title>
        <authorList>
            <person name="Liesegang H."/>
            <person name="Kaster A.K."/>
            <person name="Wiezer A."/>
            <person name="Goenrich M."/>
            <person name="Wollherr A."/>
            <person name="Seedorf H."/>
            <person name="Gottschalk G."/>
            <person name="Thauer R.K."/>
        </authorList>
    </citation>
    <scope>NUCLEOTIDE SEQUENCE [LARGE SCALE GENOMIC DNA]</scope>
    <source>
        <strain evidence="8">ATCC BAA-927 / DSM 2133 / JCM 14651 / NBRC 100331 / OCM 82 / Marburg</strain>
    </source>
</reference>
<dbReference type="EMBL" id="CP001710">
    <property type="protein sequence ID" value="ADL57688.1"/>
    <property type="molecule type" value="Genomic_DNA"/>
</dbReference>
<evidence type="ECO:0000256" key="4">
    <source>
        <dbReference type="ARBA" id="ARBA00022989"/>
    </source>
</evidence>
<evidence type="ECO:0000256" key="6">
    <source>
        <dbReference type="SAM" id="Phobius"/>
    </source>
</evidence>
<feature type="transmembrane region" description="Helical" evidence="6">
    <location>
        <begin position="139"/>
        <end position="162"/>
    </location>
</feature>
<feature type="transmembrane region" description="Helical" evidence="6">
    <location>
        <begin position="43"/>
        <end position="67"/>
    </location>
</feature>
<dbReference type="PANTHER" id="PTHR38825">
    <property type="entry name" value="LYSINE EXPORTER PROTEIN (LYSE/YGGA)"/>
    <property type="match status" value="1"/>
</dbReference>
<accession>D9PTZ0</accession>
<evidence type="ECO:0000313" key="8">
    <source>
        <dbReference type="Proteomes" id="UP000000345"/>
    </source>
</evidence>
<dbReference type="PANTHER" id="PTHR38825:SF1">
    <property type="entry name" value="TRANSPORTER, LYSE FAMILY"/>
    <property type="match status" value="1"/>
</dbReference>
<dbReference type="STRING" id="79929.MTBMA_c00780"/>